<dbReference type="InterPro" id="IPR058517">
    <property type="entry name" value="DUF8204"/>
</dbReference>
<accession>A0A0A9HE04</accession>
<name>A0A0A9HE04_ARUDO</name>
<dbReference type="PANTHER" id="PTHR34566">
    <property type="entry name" value="ALTERED INHERITANCE OF MITOCHONDRIA PROTEIN"/>
    <property type="match status" value="1"/>
</dbReference>
<evidence type="ECO:0000313" key="3">
    <source>
        <dbReference type="EMBL" id="JAE34997.1"/>
    </source>
</evidence>
<dbReference type="AlphaFoldDB" id="A0A0A9HE04"/>
<dbReference type="PANTHER" id="PTHR34566:SF6">
    <property type="entry name" value="OS09G0530700 PROTEIN"/>
    <property type="match status" value="1"/>
</dbReference>
<protein>
    <recommendedName>
        <fullName evidence="2">DUF8204 domain-containing protein</fullName>
    </recommendedName>
</protein>
<reference evidence="3" key="2">
    <citation type="journal article" date="2015" name="Data Brief">
        <title>Shoot transcriptome of the giant reed, Arundo donax.</title>
        <authorList>
            <person name="Barrero R.A."/>
            <person name="Guerrero F.D."/>
            <person name="Moolhuijzen P."/>
            <person name="Goolsby J.A."/>
            <person name="Tidwell J."/>
            <person name="Bellgard S.E."/>
            <person name="Bellgard M.I."/>
        </authorList>
    </citation>
    <scope>NUCLEOTIDE SEQUENCE</scope>
    <source>
        <tissue evidence="3">Shoot tissue taken approximately 20 cm above the soil surface</tissue>
    </source>
</reference>
<proteinExistence type="predicted"/>
<reference evidence="3" key="1">
    <citation type="submission" date="2014-09" db="EMBL/GenBank/DDBJ databases">
        <authorList>
            <person name="Magalhaes I.L.F."/>
            <person name="Oliveira U."/>
            <person name="Santos F.R."/>
            <person name="Vidigal T.H.D.A."/>
            <person name="Brescovit A.D."/>
            <person name="Santos A.J."/>
        </authorList>
    </citation>
    <scope>NUCLEOTIDE SEQUENCE</scope>
    <source>
        <tissue evidence="3">Shoot tissue taken approximately 20 cm above the soil surface</tissue>
    </source>
</reference>
<sequence length="97" mass="10444">MGEASPESGGAAAGPAPPRKGKSCKGCLYYSSVLKSRGYNPICVGIPRSIPQVPSYVVDEPKEEAVAQGQIYAENFCTTRPWGDLFPFSHSTYINQM</sequence>
<dbReference type="EMBL" id="GBRH01162899">
    <property type="protein sequence ID" value="JAE34997.1"/>
    <property type="molecule type" value="Transcribed_RNA"/>
</dbReference>
<evidence type="ECO:0000259" key="2">
    <source>
        <dbReference type="Pfam" id="PF26631"/>
    </source>
</evidence>
<evidence type="ECO:0000256" key="1">
    <source>
        <dbReference type="SAM" id="MobiDB-lite"/>
    </source>
</evidence>
<feature type="domain" description="DUF8204" evidence="2">
    <location>
        <begin position="20"/>
        <end position="72"/>
    </location>
</feature>
<feature type="compositionally biased region" description="Low complexity" evidence="1">
    <location>
        <begin position="1"/>
        <end position="14"/>
    </location>
</feature>
<dbReference type="Pfam" id="PF26631">
    <property type="entry name" value="DUF8204"/>
    <property type="match status" value="1"/>
</dbReference>
<organism evidence="3">
    <name type="scientific">Arundo donax</name>
    <name type="common">Giant reed</name>
    <name type="synonym">Donax arundinaceus</name>
    <dbReference type="NCBI Taxonomy" id="35708"/>
    <lineage>
        <taxon>Eukaryota</taxon>
        <taxon>Viridiplantae</taxon>
        <taxon>Streptophyta</taxon>
        <taxon>Embryophyta</taxon>
        <taxon>Tracheophyta</taxon>
        <taxon>Spermatophyta</taxon>
        <taxon>Magnoliopsida</taxon>
        <taxon>Liliopsida</taxon>
        <taxon>Poales</taxon>
        <taxon>Poaceae</taxon>
        <taxon>PACMAD clade</taxon>
        <taxon>Arundinoideae</taxon>
        <taxon>Arundineae</taxon>
        <taxon>Arundo</taxon>
    </lineage>
</organism>
<feature type="region of interest" description="Disordered" evidence="1">
    <location>
        <begin position="1"/>
        <end position="23"/>
    </location>
</feature>